<protein>
    <submittedName>
        <fullName evidence="1">DUF4181 domain-containing protein</fullName>
    </submittedName>
</protein>
<evidence type="ECO:0000313" key="2">
    <source>
        <dbReference type="Proteomes" id="UP001380953"/>
    </source>
</evidence>
<proteinExistence type="predicted"/>
<dbReference type="EMBL" id="JBBKAR010000056">
    <property type="protein sequence ID" value="MEJ8306533.1"/>
    <property type="molecule type" value="Genomic_DNA"/>
</dbReference>
<keyword evidence="2" id="KW-1185">Reference proteome</keyword>
<gene>
    <name evidence="1" type="ORF">WKI47_21710</name>
</gene>
<evidence type="ECO:0000313" key="1">
    <source>
        <dbReference type="EMBL" id="MEJ8306533.1"/>
    </source>
</evidence>
<sequence length="115" mass="12833">MFAIAPILVGVAILQWVLERILLESKESMWDVDGEGFKPYVWFTIISIVLALAFLIGFSEPRGYVWMAGLITAMFAVRSVLERKYIPGTRRHIVSYWLGGLGLAVTVLLAIGIYG</sequence>
<accession>A0ACC6PI00</accession>
<reference evidence="1" key="1">
    <citation type="submission" date="2024-03" db="EMBL/GenBank/DDBJ databases">
        <title>Whole genome sequecning of epiphytes from Marcgravia umbellata leaves.</title>
        <authorList>
            <person name="Kumar G."/>
            <person name="Savka M.A."/>
        </authorList>
    </citation>
    <scope>NUCLEOTIDE SEQUENCE</scope>
    <source>
        <strain evidence="1">RIT_BL5</strain>
    </source>
</reference>
<dbReference type="Proteomes" id="UP001380953">
    <property type="component" value="Unassembled WGS sequence"/>
</dbReference>
<organism evidence="1 2">
    <name type="scientific">Saccharibacillus sacchari</name>
    <dbReference type="NCBI Taxonomy" id="456493"/>
    <lineage>
        <taxon>Bacteria</taxon>
        <taxon>Bacillati</taxon>
        <taxon>Bacillota</taxon>
        <taxon>Bacilli</taxon>
        <taxon>Bacillales</taxon>
        <taxon>Paenibacillaceae</taxon>
        <taxon>Saccharibacillus</taxon>
    </lineage>
</organism>
<comment type="caution">
    <text evidence="1">The sequence shown here is derived from an EMBL/GenBank/DDBJ whole genome shotgun (WGS) entry which is preliminary data.</text>
</comment>
<name>A0ACC6PI00_9BACL</name>